<feature type="binding site" evidence="7">
    <location>
        <position position="117"/>
    </location>
    <ligand>
        <name>substrate</name>
    </ligand>
</feature>
<feature type="binding site" evidence="7">
    <location>
        <position position="201"/>
    </location>
    <ligand>
        <name>substrate</name>
    </ligand>
</feature>
<feature type="binding site" evidence="7">
    <location>
        <position position="91"/>
    </location>
    <ligand>
        <name>substrate</name>
    </ligand>
</feature>
<comment type="cofactor">
    <cofactor evidence="1 7">
        <name>Mg(2+)</name>
        <dbReference type="ChEBI" id="CHEBI:18420"/>
    </cofactor>
</comment>
<feature type="binding site" evidence="7">
    <location>
        <position position="164"/>
    </location>
    <ligand>
        <name>Mg(2+)</name>
        <dbReference type="ChEBI" id="CHEBI:18420"/>
        <label>1</label>
    </ligand>
</feature>
<dbReference type="PANTHER" id="PTHR10286">
    <property type="entry name" value="INORGANIC PYROPHOSPHATASE"/>
    <property type="match status" value="1"/>
</dbReference>
<keyword evidence="8" id="KW-0732">Signal</keyword>
<feature type="binding site" evidence="7">
    <location>
        <position position="127"/>
    </location>
    <ligand>
        <name>Mg(2+)</name>
        <dbReference type="ChEBI" id="CHEBI:18420"/>
        <label>1</label>
    </ligand>
</feature>
<comment type="subcellular location">
    <subcellularLocation>
        <location evidence="7">Cytoplasm</location>
    </subcellularLocation>
</comment>
<organism evidence="9 10">
    <name type="scientific">Caproiciproducens galactitolivorans</name>
    <dbReference type="NCBI Taxonomy" id="642589"/>
    <lineage>
        <taxon>Bacteria</taxon>
        <taxon>Bacillati</taxon>
        <taxon>Bacillota</taxon>
        <taxon>Clostridia</taxon>
        <taxon>Eubacteriales</taxon>
        <taxon>Acutalibacteraceae</taxon>
        <taxon>Caproiciproducens</taxon>
    </lineage>
</organism>
<comment type="subunit">
    <text evidence="7">Homohexamer.</text>
</comment>
<evidence type="ECO:0000256" key="5">
    <source>
        <dbReference type="ARBA" id="ARBA00022842"/>
    </source>
</evidence>
<name>A0A4Z0XXQ7_9FIRM</name>
<keyword evidence="4 7" id="KW-0378">Hydrolase</keyword>
<comment type="caution">
    <text evidence="9">The sequence shown here is derived from an EMBL/GenBank/DDBJ whole genome shotgun (WGS) entry which is preliminary data.</text>
</comment>
<dbReference type="EMBL" id="SRMQ01000007">
    <property type="protein sequence ID" value="TGJ76214.1"/>
    <property type="molecule type" value="Genomic_DNA"/>
</dbReference>
<evidence type="ECO:0000256" key="2">
    <source>
        <dbReference type="ARBA" id="ARBA00022490"/>
    </source>
</evidence>
<accession>A0A4Z0XXQ7</accession>
<feature type="signal peptide" evidence="8">
    <location>
        <begin position="1"/>
        <end position="15"/>
    </location>
</feature>
<dbReference type="GO" id="GO:0006796">
    <property type="term" value="P:phosphate-containing compound metabolic process"/>
    <property type="evidence" value="ECO:0007669"/>
    <property type="project" value="InterPro"/>
</dbReference>
<keyword evidence="2 7" id="KW-0963">Cytoplasm</keyword>
<evidence type="ECO:0000256" key="1">
    <source>
        <dbReference type="ARBA" id="ARBA00001946"/>
    </source>
</evidence>
<dbReference type="EC" id="3.6.1.1" evidence="7"/>
<dbReference type="CDD" id="cd00412">
    <property type="entry name" value="pyrophosphatase"/>
    <property type="match status" value="1"/>
</dbReference>
<evidence type="ECO:0000313" key="9">
    <source>
        <dbReference type="EMBL" id="TGJ76214.1"/>
    </source>
</evidence>
<evidence type="ECO:0000256" key="3">
    <source>
        <dbReference type="ARBA" id="ARBA00022723"/>
    </source>
</evidence>
<comment type="similarity">
    <text evidence="7">Belongs to the PPase family.</text>
</comment>
<protein>
    <recommendedName>
        <fullName evidence="7">Inorganic pyrophosphatase</fullName>
        <ecNumber evidence="7">3.6.1.1</ecNumber>
    </recommendedName>
    <alternativeName>
        <fullName evidence="7">Pyrophosphate phospho-hydrolase</fullName>
        <shortName evidence="7">PPase</shortName>
    </alternativeName>
</protein>
<evidence type="ECO:0000256" key="6">
    <source>
        <dbReference type="ARBA" id="ARBA00047820"/>
    </source>
</evidence>
<feature type="binding site" evidence="7">
    <location>
        <position position="105"/>
    </location>
    <ligand>
        <name>substrate</name>
    </ligand>
</feature>
<evidence type="ECO:0000256" key="4">
    <source>
        <dbReference type="ARBA" id="ARBA00022801"/>
    </source>
</evidence>
<dbReference type="Pfam" id="PF00719">
    <property type="entry name" value="Pyrophosphatase"/>
    <property type="match status" value="1"/>
</dbReference>
<dbReference type="InterPro" id="IPR008162">
    <property type="entry name" value="Pyrophosphatase"/>
</dbReference>
<dbReference type="Gene3D" id="3.90.80.10">
    <property type="entry name" value="Inorganic pyrophosphatase"/>
    <property type="match status" value="1"/>
</dbReference>
<dbReference type="GO" id="GO:0004427">
    <property type="term" value="F:inorganic diphosphate phosphatase activity"/>
    <property type="evidence" value="ECO:0007669"/>
    <property type="project" value="UniProtKB-UniRule"/>
</dbReference>
<feature type="chain" id="PRO_5038864301" description="Inorganic pyrophosphatase" evidence="8">
    <location>
        <begin position="16"/>
        <end position="239"/>
    </location>
</feature>
<comment type="function">
    <text evidence="7">Catalyzes the hydrolysis of inorganic pyrophosphate (PPi) forming two phosphate ions.</text>
</comment>
<evidence type="ECO:0000313" key="10">
    <source>
        <dbReference type="Proteomes" id="UP000297714"/>
    </source>
</evidence>
<dbReference type="HAMAP" id="MF_00209">
    <property type="entry name" value="Inorganic_PPase"/>
    <property type="match status" value="1"/>
</dbReference>
<reference evidence="9 10" key="1">
    <citation type="submission" date="2019-04" db="EMBL/GenBank/DDBJ databases">
        <authorList>
            <person name="Poehlein A."/>
            <person name="Bengelsdorf F.R."/>
            <person name="Duerre P."/>
            <person name="Daniel R."/>
        </authorList>
    </citation>
    <scope>NUCLEOTIDE SEQUENCE [LARGE SCALE GENOMIC DNA]</scope>
    <source>
        <strain evidence="9 10">BS-1</strain>
    </source>
</reference>
<proteinExistence type="inferred from homology"/>
<gene>
    <name evidence="9" type="primary">ppa_2</name>
    <name evidence="7" type="synonym">ppa</name>
    <name evidence="9" type="ORF">CAGA_16770</name>
</gene>
<dbReference type="AlphaFoldDB" id="A0A4Z0XXQ7"/>
<dbReference type="GO" id="GO:0005737">
    <property type="term" value="C:cytoplasm"/>
    <property type="evidence" value="ECO:0007669"/>
    <property type="project" value="UniProtKB-SubCell"/>
</dbReference>
<comment type="catalytic activity">
    <reaction evidence="6 7">
        <text>diphosphate + H2O = 2 phosphate + H(+)</text>
        <dbReference type="Rhea" id="RHEA:24576"/>
        <dbReference type="ChEBI" id="CHEBI:15377"/>
        <dbReference type="ChEBI" id="CHEBI:15378"/>
        <dbReference type="ChEBI" id="CHEBI:33019"/>
        <dbReference type="ChEBI" id="CHEBI:43474"/>
        <dbReference type="EC" id="3.6.1.1"/>
    </reaction>
</comment>
<evidence type="ECO:0000256" key="8">
    <source>
        <dbReference type="SAM" id="SignalP"/>
    </source>
</evidence>
<keyword evidence="10" id="KW-1185">Reference proteome</keyword>
<dbReference type="SUPFAM" id="SSF50324">
    <property type="entry name" value="Inorganic pyrophosphatase"/>
    <property type="match status" value="1"/>
</dbReference>
<evidence type="ECO:0000256" key="7">
    <source>
        <dbReference type="HAMAP-Rule" id="MF_00209"/>
    </source>
</evidence>
<dbReference type="FunFam" id="3.90.80.10:FF:000003">
    <property type="entry name" value="Inorganic pyrophosphatase"/>
    <property type="match status" value="1"/>
</dbReference>
<dbReference type="GO" id="GO:0000287">
    <property type="term" value="F:magnesium ion binding"/>
    <property type="evidence" value="ECO:0007669"/>
    <property type="project" value="UniProtKB-UniRule"/>
</dbReference>
<keyword evidence="5 7" id="KW-0460">Magnesium</keyword>
<feature type="binding site" evidence="7">
    <location>
        <position position="132"/>
    </location>
    <ligand>
        <name>Mg(2+)</name>
        <dbReference type="ChEBI" id="CHEBI:18420"/>
        <label>1</label>
    </ligand>
</feature>
<dbReference type="InterPro" id="IPR036649">
    <property type="entry name" value="Pyrophosphatase_sf"/>
</dbReference>
<feature type="binding site" evidence="7">
    <location>
        <position position="132"/>
    </location>
    <ligand>
        <name>Mg(2+)</name>
        <dbReference type="ChEBI" id="CHEBI:18420"/>
        <label>2</label>
    </ligand>
</feature>
<keyword evidence="3 7" id="KW-0479">Metal-binding</keyword>
<sequence>MLKLLLKLMTSVAYTAGISFFVYSGEGERGAASRLSAQTSYNSHTQTPFEGGIEKNIGGVFLNIWHDISKERIQTDDFCAVIEIPKGCKTKYELDKGTGTLYMDRILYTSAHYPANYGFIPRTIAEDRDPLDVLVLCTEDIQSLSLVRCRPIGVIAMLDSGFVDEKIIAVPFHDPTYNAYHDITELPKHVLEEMSHFFSVYKQLEGKATAVEHIQDAQEAKKIIRVCIERYEKEYGAKE</sequence>
<dbReference type="Proteomes" id="UP000297714">
    <property type="component" value="Unassembled WGS sequence"/>
</dbReference>